<reference evidence="13 14" key="1">
    <citation type="journal article" date="2015" name="Genome Biol. Evol.">
        <title>Phylogenomic analyses indicate that early fungi evolved digesting cell walls of algal ancestors of land plants.</title>
        <authorList>
            <person name="Chang Y."/>
            <person name="Wang S."/>
            <person name="Sekimoto S."/>
            <person name="Aerts A.L."/>
            <person name="Choi C."/>
            <person name="Clum A."/>
            <person name="LaButti K.M."/>
            <person name="Lindquist E.A."/>
            <person name="Yee Ngan C."/>
            <person name="Ohm R.A."/>
            <person name="Salamov A.A."/>
            <person name="Grigoriev I.V."/>
            <person name="Spatafora J.W."/>
            <person name="Berbee M.L."/>
        </authorList>
    </citation>
    <scope>NUCLEOTIDE SEQUENCE [LARGE SCALE GENOMIC DNA]</scope>
    <source>
        <strain evidence="13 14">NRRL 28638</strain>
    </source>
</reference>
<dbReference type="GO" id="GO:0005524">
    <property type="term" value="F:ATP binding"/>
    <property type="evidence" value="ECO:0007669"/>
    <property type="project" value="UniProtKB-KW"/>
</dbReference>
<feature type="domain" description="ABC transmembrane type-1" evidence="12">
    <location>
        <begin position="47"/>
        <end position="337"/>
    </location>
</feature>
<dbReference type="InterPro" id="IPR003439">
    <property type="entry name" value="ABC_transporter-like_ATP-bd"/>
</dbReference>
<dbReference type="GO" id="GO:0015421">
    <property type="term" value="F:ABC-type oligopeptide transporter activity"/>
    <property type="evidence" value="ECO:0007669"/>
    <property type="project" value="TreeGrafter"/>
</dbReference>
<evidence type="ECO:0000256" key="4">
    <source>
        <dbReference type="ARBA" id="ARBA00022692"/>
    </source>
</evidence>
<feature type="transmembrane region" description="Helical" evidence="10">
    <location>
        <begin position="954"/>
        <end position="976"/>
    </location>
</feature>
<proteinExistence type="inferred from homology"/>
<feature type="domain" description="ABC transporter" evidence="11">
    <location>
        <begin position="372"/>
        <end position="617"/>
    </location>
</feature>
<accession>A0A137NS87</accession>
<protein>
    <submittedName>
        <fullName evidence="13">Putative multidrug resistance protein 1, 2</fullName>
    </submittedName>
</protein>
<evidence type="ECO:0000256" key="6">
    <source>
        <dbReference type="ARBA" id="ARBA00022840"/>
    </source>
</evidence>
<dbReference type="OrthoDB" id="6500128at2759"/>
<dbReference type="GO" id="GO:0016887">
    <property type="term" value="F:ATP hydrolysis activity"/>
    <property type="evidence" value="ECO:0007669"/>
    <property type="project" value="InterPro"/>
</dbReference>
<keyword evidence="4 10" id="KW-0812">Transmembrane</keyword>
<organism evidence="13 14">
    <name type="scientific">Conidiobolus coronatus (strain ATCC 28846 / CBS 209.66 / NRRL 28638)</name>
    <name type="common">Delacroixia coronata</name>
    <dbReference type="NCBI Taxonomy" id="796925"/>
    <lineage>
        <taxon>Eukaryota</taxon>
        <taxon>Fungi</taxon>
        <taxon>Fungi incertae sedis</taxon>
        <taxon>Zoopagomycota</taxon>
        <taxon>Entomophthoromycotina</taxon>
        <taxon>Entomophthoromycetes</taxon>
        <taxon>Entomophthorales</taxon>
        <taxon>Ancylistaceae</taxon>
        <taxon>Conidiobolus</taxon>
    </lineage>
</organism>
<keyword evidence="14" id="KW-1185">Reference proteome</keyword>
<dbReference type="GO" id="GO:0090374">
    <property type="term" value="P:oligopeptide export from mitochondrion"/>
    <property type="evidence" value="ECO:0007669"/>
    <property type="project" value="TreeGrafter"/>
</dbReference>
<comment type="similarity">
    <text evidence="2">Belongs to the ABC transporter superfamily. ABCB family. Multidrug resistance exporter (TC 3.A.1.201) subfamily.</text>
</comment>
<sequence length="1272" mass="139955">MGLFSKKSENNTENTKTVEEKPKEETPQVGLFKIYSVTTVKHRFMLLLGAIAAAVAGASSPLMTVIFGKMVDTFNIYGSGGSTKDQFQADINYYAVFFIYLAIVVFVCTYIYMSTFQWVGAKSTHKIRNLYLQSLLKQEIAWFDNIGSGEVTTRITNDTSLVQSGISEKVALIIHDICTFISAFIIAFTANWRLSLILFCIVPAIGIIIGTMVFFGLKYVTSSLEKYSIAGNTAEECFSTIRTVAAFNLQNKMGKRYDGLLVKAQKDAVTQSLIFGIGISGMFFFIYCGYSLTFYYGALLIGWNLGSIGSIVNTLFAIIIGAYSLGSVSPNMESITKAQGAAAKLFQCIDRVPEIDSSSTKGLKLDQVKGDIEFRNIKFSYPSRKDVQIFENFSLNIKAGQTVALVGASGSGKSTTIQLLERFYDPDSGEVVFDGHPIKDLNIKWYRRQVGLVAQEPTLFNGTIADNVAAGLFGTPLFDAPKEKQMEAIIEACKHSNAHDFISNLPLKYETQVGERGFLLSGGQKQRIAIARAIIRNPRVLLLDEATSALDTKSEVLVQKALDHVSKDRTTIVIAHRLSTIRNADLIVVVEKGKIIEQGTHESLLKNPEGAYFKLVKLQGFAKEAQEDDDGEDEIFKAIATKRTATHRSEKFAEAFPTNTQGSNVGEEAAEVAKTWGFFNLAFKVISLNSKEWKSYVLGALGATILGLIYPILSILLAKVIVALNYSPPKLYSEANFWSLMFLILALAAWGSTFCQMYFFGSSAQLLTSRLRSSVFKHLLQQEIGWYDRKANSTGALTSSLSTDAQDIQGLSGTTLGSILQVFANIVGSIIVGLIYGWKMTLVCCATLPILLYTGYYQVKIVQGFDEENKNAYSDSAELACEAASAVKTVTSLTQEEFVCYRYNKIMQVPLRSNFKKAFYSSAVFSFSRSIEFLCSALAFWYGSQLVKNGEYDFGQMFTVFSAIIMGAGSACRVFAYIPDIYKARKAAAAIFNLTERTPLIDSTEDSPGKVLPIDNSAKPIKGYIEVESAHFSYPTRPGARVLKGVSFEAHPGQFIALVGPSGCGKSTIISLLERFYDVNKGSVKVDGIDIRDYHLPSLRTHMALVSQEPSLYDMTIGENIAMGARNDNEPVTQQQIESAAKQVNLHNFIMNLPKGYETSVGSKGAQLSGGQKQRIAIARALIRNPSILLLDEATSALDAESERIVQDALDSASIGRTTIAIAHRLSTIQKADLILVFQQHRIVESGTHQQLLNKKGFYFEMVNQQNLEVGH</sequence>
<dbReference type="PROSITE" id="PS00211">
    <property type="entry name" value="ABC_TRANSPORTER_1"/>
    <property type="match status" value="2"/>
</dbReference>
<dbReference type="InterPro" id="IPR027417">
    <property type="entry name" value="P-loop_NTPase"/>
</dbReference>
<dbReference type="PANTHER" id="PTHR43394:SF27">
    <property type="entry name" value="ATP-DEPENDENT TRANSLOCASE ABCB1-LIKE"/>
    <property type="match status" value="1"/>
</dbReference>
<keyword evidence="3" id="KW-0813">Transport</keyword>
<feature type="region of interest" description="Disordered" evidence="9">
    <location>
        <begin position="1"/>
        <end position="22"/>
    </location>
</feature>
<dbReference type="GO" id="GO:0005886">
    <property type="term" value="C:plasma membrane"/>
    <property type="evidence" value="ECO:0007669"/>
    <property type="project" value="UniProtKB-SubCell"/>
</dbReference>
<evidence type="ECO:0000259" key="11">
    <source>
        <dbReference type="PROSITE" id="PS50893"/>
    </source>
</evidence>
<feature type="transmembrane region" description="Helical" evidence="10">
    <location>
        <begin position="918"/>
        <end position="942"/>
    </location>
</feature>
<dbReference type="FunFam" id="1.20.1560.10:FF:000009">
    <property type="entry name" value="ABC transporter B family member 1"/>
    <property type="match status" value="1"/>
</dbReference>
<dbReference type="PROSITE" id="PS50929">
    <property type="entry name" value="ABC_TM1F"/>
    <property type="match status" value="2"/>
</dbReference>
<feature type="transmembrane region" description="Helical" evidence="10">
    <location>
        <begin position="170"/>
        <end position="190"/>
    </location>
</feature>
<dbReference type="STRING" id="796925.A0A137NS87"/>
<keyword evidence="6" id="KW-0067">ATP-binding</keyword>
<evidence type="ECO:0000256" key="5">
    <source>
        <dbReference type="ARBA" id="ARBA00022741"/>
    </source>
</evidence>
<evidence type="ECO:0000256" key="8">
    <source>
        <dbReference type="ARBA" id="ARBA00023136"/>
    </source>
</evidence>
<keyword evidence="7 10" id="KW-1133">Transmembrane helix</keyword>
<dbReference type="CDD" id="cd03249">
    <property type="entry name" value="ABC_MTABC3_MDL1_MDL2"/>
    <property type="match status" value="2"/>
</dbReference>
<dbReference type="FunFam" id="3.40.50.300:FF:000205">
    <property type="entry name" value="ABC transporter B family member 4"/>
    <property type="match status" value="1"/>
</dbReference>
<feature type="transmembrane region" description="Helical" evidence="10">
    <location>
        <begin position="301"/>
        <end position="325"/>
    </location>
</feature>
<dbReference type="FunFam" id="3.40.50.300:FF:000251">
    <property type="entry name" value="ABC transporter B family member 19"/>
    <property type="match status" value="1"/>
</dbReference>
<dbReference type="OMA" id="GYFRLAM"/>
<dbReference type="SUPFAM" id="SSF52540">
    <property type="entry name" value="P-loop containing nucleoside triphosphate hydrolases"/>
    <property type="match status" value="2"/>
</dbReference>
<dbReference type="InterPro" id="IPR017871">
    <property type="entry name" value="ABC_transporter-like_CS"/>
</dbReference>
<name>A0A137NS87_CONC2</name>
<dbReference type="Proteomes" id="UP000070444">
    <property type="component" value="Unassembled WGS sequence"/>
</dbReference>
<dbReference type="CDD" id="cd18577">
    <property type="entry name" value="ABC_6TM_Pgp_ABCB1_D1_like"/>
    <property type="match status" value="1"/>
</dbReference>
<feature type="domain" description="ABC transmembrane type-1" evidence="12">
    <location>
        <begin position="697"/>
        <end position="983"/>
    </location>
</feature>
<dbReference type="SMART" id="SM00382">
    <property type="entry name" value="AAA"/>
    <property type="match status" value="2"/>
</dbReference>
<evidence type="ECO:0000259" key="12">
    <source>
        <dbReference type="PROSITE" id="PS50929"/>
    </source>
</evidence>
<dbReference type="GO" id="GO:0005743">
    <property type="term" value="C:mitochondrial inner membrane"/>
    <property type="evidence" value="ECO:0007669"/>
    <property type="project" value="TreeGrafter"/>
</dbReference>
<dbReference type="AlphaFoldDB" id="A0A137NS87"/>
<gene>
    <name evidence="13" type="ORF">CONCODRAFT_12749</name>
</gene>
<keyword evidence="8 10" id="KW-0472">Membrane</keyword>
<evidence type="ECO:0000256" key="7">
    <source>
        <dbReference type="ARBA" id="ARBA00022989"/>
    </source>
</evidence>
<dbReference type="InterPro" id="IPR039421">
    <property type="entry name" value="Type_1_exporter"/>
</dbReference>
<dbReference type="EMBL" id="KQ964846">
    <property type="protein sequence ID" value="KXN65607.1"/>
    <property type="molecule type" value="Genomic_DNA"/>
</dbReference>
<feature type="domain" description="ABC transporter" evidence="11">
    <location>
        <begin position="1025"/>
        <end position="1265"/>
    </location>
</feature>
<dbReference type="InterPro" id="IPR036640">
    <property type="entry name" value="ABC1_TM_sf"/>
</dbReference>
<dbReference type="InterPro" id="IPR011527">
    <property type="entry name" value="ABC1_TM_dom"/>
</dbReference>
<dbReference type="Gene3D" id="3.40.50.300">
    <property type="entry name" value="P-loop containing nucleotide triphosphate hydrolases"/>
    <property type="match status" value="2"/>
</dbReference>
<evidence type="ECO:0000313" key="13">
    <source>
        <dbReference type="EMBL" id="KXN65607.1"/>
    </source>
</evidence>
<evidence type="ECO:0000256" key="3">
    <source>
        <dbReference type="ARBA" id="ARBA00022448"/>
    </source>
</evidence>
<dbReference type="Pfam" id="PF00005">
    <property type="entry name" value="ABC_tran"/>
    <property type="match status" value="2"/>
</dbReference>
<dbReference type="Gene3D" id="1.20.1560.10">
    <property type="entry name" value="ABC transporter type 1, transmembrane domain"/>
    <property type="match status" value="2"/>
</dbReference>
<dbReference type="SUPFAM" id="SSF90123">
    <property type="entry name" value="ABC transporter transmembrane region"/>
    <property type="match status" value="2"/>
</dbReference>
<dbReference type="Pfam" id="PF00664">
    <property type="entry name" value="ABC_membrane"/>
    <property type="match status" value="2"/>
</dbReference>
<dbReference type="CDD" id="cd18578">
    <property type="entry name" value="ABC_6TM_Pgp_ABCB1_D2_like"/>
    <property type="match status" value="1"/>
</dbReference>
<evidence type="ECO:0000256" key="10">
    <source>
        <dbReference type="SAM" id="Phobius"/>
    </source>
</evidence>
<evidence type="ECO:0000313" key="14">
    <source>
        <dbReference type="Proteomes" id="UP000070444"/>
    </source>
</evidence>
<dbReference type="PROSITE" id="PS50893">
    <property type="entry name" value="ABC_TRANSPORTER_2"/>
    <property type="match status" value="2"/>
</dbReference>
<dbReference type="InterPro" id="IPR003593">
    <property type="entry name" value="AAA+_ATPase"/>
</dbReference>
<keyword evidence="5" id="KW-0547">Nucleotide-binding</keyword>
<feature type="transmembrane region" description="Helical" evidence="10">
    <location>
        <begin position="44"/>
        <end position="71"/>
    </location>
</feature>
<feature type="transmembrane region" description="Helical" evidence="10">
    <location>
        <begin position="696"/>
        <end position="717"/>
    </location>
</feature>
<feature type="transmembrane region" description="Helical" evidence="10">
    <location>
        <begin position="273"/>
        <end position="295"/>
    </location>
</feature>
<evidence type="ECO:0000256" key="9">
    <source>
        <dbReference type="SAM" id="MobiDB-lite"/>
    </source>
</evidence>
<dbReference type="PANTHER" id="PTHR43394">
    <property type="entry name" value="ATP-DEPENDENT PERMEASE MDL1, MITOCHONDRIAL"/>
    <property type="match status" value="1"/>
</dbReference>
<evidence type="ECO:0000256" key="2">
    <source>
        <dbReference type="ARBA" id="ARBA00007577"/>
    </source>
</evidence>
<evidence type="ECO:0000256" key="1">
    <source>
        <dbReference type="ARBA" id="ARBA00004651"/>
    </source>
</evidence>
<comment type="subcellular location">
    <subcellularLocation>
        <location evidence="1">Cell membrane</location>
        <topology evidence="1">Multi-pass membrane protein</topology>
    </subcellularLocation>
</comment>
<feature type="transmembrane region" description="Helical" evidence="10">
    <location>
        <begin position="196"/>
        <end position="217"/>
    </location>
</feature>
<feature type="transmembrane region" description="Helical" evidence="10">
    <location>
        <begin position="737"/>
        <end position="760"/>
    </location>
</feature>
<feature type="transmembrane region" description="Helical" evidence="10">
    <location>
        <begin position="91"/>
        <end position="113"/>
    </location>
</feature>